<organism evidence="2">
    <name type="scientific">hydrothermal vent metagenome</name>
    <dbReference type="NCBI Taxonomy" id="652676"/>
    <lineage>
        <taxon>unclassified sequences</taxon>
        <taxon>metagenomes</taxon>
        <taxon>ecological metagenomes</taxon>
    </lineage>
</organism>
<feature type="domain" description="DUF6933" evidence="1">
    <location>
        <begin position="3"/>
        <end position="161"/>
    </location>
</feature>
<dbReference type="AlphaFoldDB" id="A0A3B0Z5Z5"/>
<protein>
    <recommendedName>
        <fullName evidence="1">DUF6933 domain-containing protein</fullName>
    </recommendedName>
</protein>
<proteinExistence type="predicted"/>
<name>A0A3B0Z5Z5_9ZZZZ</name>
<dbReference type="InterPro" id="IPR053864">
    <property type="entry name" value="DUF6933"/>
</dbReference>
<dbReference type="EMBL" id="UOFL01000099">
    <property type="protein sequence ID" value="VAW76116.1"/>
    <property type="molecule type" value="Genomic_DNA"/>
</dbReference>
<gene>
    <name evidence="2" type="ORF">MNBD_GAMMA12-3296</name>
</gene>
<dbReference type="Pfam" id="PF22016">
    <property type="entry name" value="DUF6933"/>
    <property type="match status" value="1"/>
</dbReference>
<reference evidence="2" key="1">
    <citation type="submission" date="2018-06" db="EMBL/GenBank/DDBJ databases">
        <authorList>
            <person name="Zhirakovskaya E."/>
        </authorList>
    </citation>
    <scope>NUCLEOTIDE SEQUENCE</scope>
</reference>
<sequence length="173" mass="19980">MLQFRCTAKVQKEIGVKPKDLSEITDGKSMLGNWYVNILTIDRRKTFLFVNERTLLSFILYGIKKSNIANIHEMFLKALNQLLLIEGVDYPVIDKLNNEYIHLEYTKTKNKQVLGNMSDLMSVYKHFIYSDGGLKNCDLTEIIHQINSMPQKNIGWGFSIDLTKELLLCNQST</sequence>
<evidence type="ECO:0000313" key="2">
    <source>
        <dbReference type="EMBL" id="VAW76116.1"/>
    </source>
</evidence>
<evidence type="ECO:0000259" key="1">
    <source>
        <dbReference type="Pfam" id="PF22016"/>
    </source>
</evidence>
<accession>A0A3B0Z5Z5</accession>